<accession>A0AAE1EV74</accession>
<protein>
    <submittedName>
        <fullName evidence="1">Uncharacterized protein</fullName>
    </submittedName>
</protein>
<comment type="caution">
    <text evidence="1">The sequence shown here is derived from an EMBL/GenBank/DDBJ whole genome shotgun (WGS) entry which is preliminary data.</text>
</comment>
<dbReference type="EMBL" id="JAWQEG010004364">
    <property type="protein sequence ID" value="KAK3861962.1"/>
    <property type="molecule type" value="Genomic_DNA"/>
</dbReference>
<dbReference type="Proteomes" id="UP001286313">
    <property type="component" value="Unassembled WGS sequence"/>
</dbReference>
<sequence length="91" mass="9642">MDVANWQVETIGSVPRLGINTGLSVLTEPQGRQESETGRYHHLVQIPAKAPVPPLPQSTLAQALLPTDSLTGSLEAFLPSLSTFGASQFSS</sequence>
<proteinExistence type="predicted"/>
<keyword evidence="2" id="KW-1185">Reference proteome</keyword>
<name>A0AAE1EV74_PETCI</name>
<evidence type="ECO:0000313" key="1">
    <source>
        <dbReference type="EMBL" id="KAK3861962.1"/>
    </source>
</evidence>
<reference evidence="1" key="1">
    <citation type="submission" date="2023-10" db="EMBL/GenBank/DDBJ databases">
        <title>Genome assemblies of two species of porcelain crab, Petrolisthes cinctipes and Petrolisthes manimaculis (Anomura: Porcellanidae).</title>
        <authorList>
            <person name="Angst P."/>
        </authorList>
    </citation>
    <scope>NUCLEOTIDE SEQUENCE</scope>
    <source>
        <strain evidence="1">PB745_01</strain>
        <tissue evidence="1">Gill</tissue>
    </source>
</reference>
<organism evidence="1 2">
    <name type="scientific">Petrolisthes cinctipes</name>
    <name type="common">Flat porcelain crab</name>
    <dbReference type="NCBI Taxonomy" id="88211"/>
    <lineage>
        <taxon>Eukaryota</taxon>
        <taxon>Metazoa</taxon>
        <taxon>Ecdysozoa</taxon>
        <taxon>Arthropoda</taxon>
        <taxon>Crustacea</taxon>
        <taxon>Multicrustacea</taxon>
        <taxon>Malacostraca</taxon>
        <taxon>Eumalacostraca</taxon>
        <taxon>Eucarida</taxon>
        <taxon>Decapoda</taxon>
        <taxon>Pleocyemata</taxon>
        <taxon>Anomura</taxon>
        <taxon>Galatheoidea</taxon>
        <taxon>Porcellanidae</taxon>
        <taxon>Petrolisthes</taxon>
    </lineage>
</organism>
<dbReference type="AlphaFoldDB" id="A0AAE1EV74"/>
<gene>
    <name evidence="1" type="ORF">Pcinc_032127</name>
</gene>
<evidence type="ECO:0000313" key="2">
    <source>
        <dbReference type="Proteomes" id="UP001286313"/>
    </source>
</evidence>